<dbReference type="EMBL" id="CP092365">
    <property type="protein sequence ID" value="ULN52693.1"/>
    <property type="molecule type" value="Genomic_DNA"/>
</dbReference>
<proteinExistence type="predicted"/>
<gene>
    <name evidence="5" type="ORF">MIU77_18005</name>
</gene>
<name>A0ABY3U1D8_9MYCO</name>
<dbReference type="Proteomes" id="UP001055200">
    <property type="component" value="Chromosome"/>
</dbReference>
<evidence type="ECO:0000313" key="6">
    <source>
        <dbReference type="Proteomes" id="UP001055200"/>
    </source>
</evidence>
<feature type="transmembrane region" description="Helical" evidence="4">
    <location>
        <begin position="56"/>
        <end position="78"/>
    </location>
</feature>
<keyword evidence="2 4" id="KW-0472">Membrane</keyword>
<evidence type="ECO:0000256" key="2">
    <source>
        <dbReference type="ARBA" id="ARBA00023136"/>
    </source>
</evidence>
<feature type="compositionally biased region" description="Low complexity" evidence="3">
    <location>
        <begin position="22"/>
        <end position="45"/>
    </location>
</feature>
<sequence>MADQPDDTSTPAEPADAEADAEATAVTPATGADEPAAPAAPATAPRSSPRDRWLRVAVVAAVFAGAIALAGGLGYQLWRQHEVSRAGQNAQQTAVDYAQVLTSINSADVDADFTTVLNGATGEFKDMYTEASMELRELLLATDSGAQGVVVDSAIQSESADQVVLLLMVDQKVTNAKMPDPRTDSLRMKMTMEHVDGRWLASKVELP</sequence>
<evidence type="ECO:0000256" key="1">
    <source>
        <dbReference type="ARBA" id="ARBA00004370"/>
    </source>
</evidence>
<feature type="region of interest" description="Disordered" evidence="3">
    <location>
        <begin position="1"/>
        <end position="48"/>
    </location>
</feature>
<evidence type="ECO:0000256" key="3">
    <source>
        <dbReference type="SAM" id="MobiDB-lite"/>
    </source>
</evidence>
<protein>
    <submittedName>
        <fullName evidence="5">Mce protein</fullName>
    </submittedName>
</protein>
<dbReference type="PANTHER" id="PTHR37042">
    <property type="entry name" value="OUTER MEMBRANE PROTEIN RV1973"/>
    <property type="match status" value="1"/>
</dbReference>
<keyword evidence="6" id="KW-1185">Reference proteome</keyword>
<keyword evidence="4" id="KW-0812">Transmembrane</keyword>
<evidence type="ECO:0000313" key="5">
    <source>
        <dbReference type="EMBL" id="ULN52693.1"/>
    </source>
</evidence>
<dbReference type="RefSeq" id="WP_240170965.1">
    <property type="nucleotide sequence ID" value="NZ_CP092365.1"/>
</dbReference>
<reference evidence="5" key="1">
    <citation type="submission" date="2022-08" db="EMBL/GenBank/DDBJ databases">
        <title>Complete genome sequence of 14 non-tuberculosis mycobacteria type-strains.</title>
        <authorList>
            <person name="Igarashi Y."/>
            <person name="Osugi A."/>
            <person name="Mitarai S."/>
        </authorList>
    </citation>
    <scope>NUCLEOTIDE SEQUENCE</scope>
    <source>
        <strain evidence="5">DSM 45575</strain>
    </source>
</reference>
<dbReference type="PANTHER" id="PTHR37042:SF4">
    <property type="entry name" value="OUTER MEMBRANE PROTEIN RV1973"/>
    <property type="match status" value="1"/>
</dbReference>
<comment type="subcellular location">
    <subcellularLocation>
        <location evidence="1">Membrane</location>
    </subcellularLocation>
</comment>
<keyword evidence="4" id="KW-1133">Transmembrane helix</keyword>
<organism evidence="5 6">
    <name type="scientific">Mycolicibacillus parakoreensis</name>
    <dbReference type="NCBI Taxonomy" id="1069221"/>
    <lineage>
        <taxon>Bacteria</taxon>
        <taxon>Bacillati</taxon>
        <taxon>Actinomycetota</taxon>
        <taxon>Actinomycetes</taxon>
        <taxon>Mycobacteriales</taxon>
        <taxon>Mycobacteriaceae</taxon>
        <taxon>Mycolicibacillus</taxon>
    </lineage>
</organism>
<accession>A0ABY3U1D8</accession>
<evidence type="ECO:0000256" key="4">
    <source>
        <dbReference type="SAM" id="Phobius"/>
    </source>
</evidence>